<dbReference type="SUPFAM" id="SSF52402">
    <property type="entry name" value="Adenine nucleotide alpha hydrolases-like"/>
    <property type="match status" value="1"/>
</dbReference>
<reference evidence="9" key="1">
    <citation type="submission" date="2013-01" db="EMBL/GenBank/DDBJ databases">
        <title>Draft Genome Sequence of a Mulberry Tree, Morus notabilis C.K. Schneid.</title>
        <authorList>
            <person name="He N."/>
            <person name="Zhao S."/>
        </authorList>
    </citation>
    <scope>NUCLEOTIDE SEQUENCE</scope>
</reference>
<dbReference type="InterPro" id="IPR012795">
    <property type="entry name" value="tRNA_Ile_lys_synt_N"/>
</dbReference>
<dbReference type="Pfam" id="PF01171">
    <property type="entry name" value="ATP_bind_3"/>
    <property type="match status" value="1"/>
</dbReference>
<evidence type="ECO:0000313" key="9">
    <source>
        <dbReference type="Proteomes" id="UP000030645"/>
    </source>
</evidence>
<name>W9RJX0_9ROSA</name>
<evidence type="ECO:0000313" key="8">
    <source>
        <dbReference type="EMBL" id="EXB94671.1"/>
    </source>
</evidence>
<evidence type="ECO:0000256" key="2">
    <source>
        <dbReference type="ARBA" id="ARBA00022598"/>
    </source>
</evidence>
<evidence type="ECO:0000256" key="1">
    <source>
        <dbReference type="ARBA" id="ARBA00013267"/>
    </source>
</evidence>
<dbReference type="Proteomes" id="UP000030645">
    <property type="component" value="Unassembled WGS sequence"/>
</dbReference>
<dbReference type="eggNOG" id="ENOG502QQNE">
    <property type="taxonomic scope" value="Eukaryota"/>
</dbReference>
<sequence length="722" mass="81555">MARGLILSLRMETMTTLPNPSTFLSLRHFRHYNHLLRRLRYSVPPLRCFYQSVSSAPEAVDMTNYHHAFSARMAMAGLKPHHRIALGVSGGPDSMALCVLTAHWKTNGLSVNHDCDGFIDGLLAIIVDHSLRAESKEEANIVSRRVSRMGLRCEIAHCEWLDGRPKQGHLQEAARDMRYRHFQKVCIQNQISALLIAQHVDDQAELFVLRLSRNSGVLGLAGMPFVSQIFSSYTHSCDSNDHGILLVRPLLDFSKEDMYKVNVVEYLAVFLSGRDTFNSELQAVISSCQQTRLYVDNVCSNLINKAVTVTDICQGGEQKWVEDPTNQSQLYARNRIRTSLRKYSSYTFNSELQAVISACQHTRLYIDNVCSNLINKAVTVTDLGYVVIDLEILKESKVEDICLSRFIALLLQFVSQRNRPIRGSTSKLLLDYMHTFPCKTSLTAAGCYLCPAPGSKGTKALVCYSVDHPLPQTKEFLNVQSYVEHQYQTSNDVEQIIAGSKLYLDRLVPDASKVHFLDITSESVLTEARRLNMLSESTCENILLLQRDEVKHFRTEKRAKSDFESKGKVKSISMYSEPLNPGQICSFMNRFFVTWKTPEETVCEQGLGGESWRHHFRSCMVGDEMATEVRHMAESDWLYLVNLVKSPTSFQQQNLPSASGDGKNLCLDYARYSAQRALRILKSVPVAARRGLPVLINSQGLLLSIPVPSFFPFQQIRHSAVF</sequence>
<evidence type="ECO:0000256" key="3">
    <source>
        <dbReference type="ARBA" id="ARBA00022694"/>
    </source>
</evidence>
<evidence type="ECO:0000259" key="7">
    <source>
        <dbReference type="Pfam" id="PF01171"/>
    </source>
</evidence>
<gene>
    <name evidence="8" type="ORF">L484_001879</name>
</gene>
<dbReference type="AlphaFoldDB" id="W9RJX0"/>
<keyword evidence="2" id="KW-0436">Ligase</keyword>
<dbReference type="InterPro" id="IPR011063">
    <property type="entry name" value="TilS/TtcA_N"/>
</dbReference>
<evidence type="ECO:0000256" key="6">
    <source>
        <dbReference type="ARBA" id="ARBA00048539"/>
    </source>
</evidence>
<dbReference type="GO" id="GO:0032267">
    <property type="term" value="F:tRNA(Ile)-lysidine synthase activity"/>
    <property type="evidence" value="ECO:0007669"/>
    <property type="project" value="UniProtKB-EC"/>
</dbReference>
<dbReference type="EMBL" id="KE345171">
    <property type="protein sequence ID" value="EXB94671.1"/>
    <property type="molecule type" value="Genomic_DNA"/>
</dbReference>
<dbReference type="GO" id="GO:0005524">
    <property type="term" value="F:ATP binding"/>
    <property type="evidence" value="ECO:0007669"/>
    <property type="project" value="UniProtKB-KW"/>
</dbReference>
<protein>
    <recommendedName>
        <fullName evidence="1">tRNA(Ile)-lysidine synthetase</fullName>
        <ecNumber evidence="1">6.3.4.19</ecNumber>
    </recommendedName>
</protein>
<dbReference type="PANTHER" id="PTHR43033:SF5">
    <property type="entry name" value="TRNA(ILE)-LYSIDINE SYNTHETASE"/>
    <property type="match status" value="1"/>
</dbReference>
<keyword evidence="9" id="KW-1185">Reference proteome</keyword>
<organism evidence="8 9">
    <name type="scientific">Morus notabilis</name>
    <dbReference type="NCBI Taxonomy" id="981085"/>
    <lineage>
        <taxon>Eukaryota</taxon>
        <taxon>Viridiplantae</taxon>
        <taxon>Streptophyta</taxon>
        <taxon>Embryophyta</taxon>
        <taxon>Tracheophyta</taxon>
        <taxon>Spermatophyta</taxon>
        <taxon>Magnoliopsida</taxon>
        <taxon>eudicotyledons</taxon>
        <taxon>Gunneridae</taxon>
        <taxon>Pentapetalae</taxon>
        <taxon>rosids</taxon>
        <taxon>fabids</taxon>
        <taxon>Rosales</taxon>
        <taxon>Moraceae</taxon>
        <taxon>Moreae</taxon>
        <taxon>Morus</taxon>
    </lineage>
</organism>
<dbReference type="InterPro" id="IPR012094">
    <property type="entry name" value="tRNA_Ile_lys_synt"/>
</dbReference>
<keyword evidence="3" id="KW-0819">tRNA processing</keyword>
<proteinExistence type="inferred from homology"/>
<accession>W9RJX0</accession>
<keyword evidence="4" id="KW-0547">Nucleotide-binding</keyword>
<evidence type="ECO:0000256" key="4">
    <source>
        <dbReference type="ARBA" id="ARBA00022741"/>
    </source>
</evidence>
<feature type="domain" description="tRNA(Ile)-lysidine/2-thiocytidine synthase N-terminal" evidence="7">
    <location>
        <begin position="84"/>
        <end position="261"/>
    </location>
</feature>
<dbReference type="STRING" id="981085.W9RJX0"/>
<dbReference type="GO" id="GO:0008033">
    <property type="term" value="P:tRNA processing"/>
    <property type="evidence" value="ECO:0007669"/>
    <property type="project" value="UniProtKB-KW"/>
</dbReference>
<dbReference type="CDD" id="cd01992">
    <property type="entry name" value="TilS_N"/>
    <property type="match status" value="1"/>
</dbReference>
<dbReference type="PANTHER" id="PTHR43033">
    <property type="entry name" value="TRNA(ILE)-LYSIDINE SYNTHASE-RELATED"/>
    <property type="match status" value="1"/>
</dbReference>
<comment type="catalytic activity">
    <reaction evidence="6">
        <text>cytidine(34) in tRNA(Ile2) + L-lysine + ATP = lysidine(34) in tRNA(Ile2) + AMP + diphosphate + H(+)</text>
        <dbReference type="Rhea" id="RHEA:43744"/>
        <dbReference type="Rhea" id="RHEA-COMP:10625"/>
        <dbReference type="Rhea" id="RHEA-COMP:10670"/>
        <dbReference type="ChEBI" id="CHEBI:15378"/>
        <dbReference type="ChEBI" id="CHEBI:30616"/>
        <dbReference type="ChEBI" id="CHEBI:32551"/>
        <dbReference type="ChEBI" id="CHEBI:33019"/>
        <dbReference type="ChEBI" id="CHEBI:82748"/>
        <dbReference type="ChEBI" id="CHEBI:83665"/>
        <dbReference type="ChEBI" id="CHEBI:456215"/>
        <dbReference type="EC" id="6.3.4.19"/>
    </reaction>
</comment>
<dbReference type="EC" id="6.3.4.19" evidence="1"/>
<dbReference type="Gene3D" id="3.40.50.620">
    <property type="entry name" value="HUPs"/>
    <property type="match status" value="1"/>
</dbReference>
<dbReference type="InterPro" id="IPR014729">
    <property type="entry name" value="Rossmann-like_a/b/a_fold"/>
</dbReference>
<keyword evidence="5" id="KW-0067">ATP-binding</keyword>
<dbReference type="NCBIfam" id="TIGR02432">
    <property type="entry name" value="lysidine_TilS_N"/>
    <property type="match status" value="1"/>
</dbReference>
<evidence type="ECO:0000256" key="5">
    <source>
        <dbReference type="ARBA" id="ARBA00022840"/>
    </source>
</evidence>
<dbReference type="HAMAP" id="MF_01161">
    <property type="entry name" value="tRNA_Ile_lys_synt"/>
    <property type="match status" value="1"/>
</dbReference>